<protein>
    <submittedName>
        <fullName evidence="4">Uncharacterized protein</fullName>
    </submittedName>
</protein>
<keyword evidence="2" id="KW-0806">Transcription termination</keyword>
<dbReference type="FunFam" id="1.25.70.10:FF:000001">
    <property type="entry name" value="Mitochondrial transcription termination factor-like"/>
    <property type="match status" value="2"/>
</dbReference>
<dbReference type="EMBL" id="JACMSC010000016">
    <property type="protein sequence ID" value="KAG6484171.1"/>
    <property type="molecule type" value="Genomic_DNA"/>
</dbReference>
<evidence type="ECO:0000256" key="3">
    <source>
        <dbReference type="ARBA" id="ARBA00022946"/>
    </source>
</evidence>
<dbReference type="PANTHER" id="PTHR13068">
    <property type="entry name" value="CGI-12 PROTEIN-RELATED"/>
    <property type="match status" value="1"/>
</dbReference>
<evidence type="ECO:0000313" key="4">
    <source>
        <dbReference type="EMBL" id="KAG6484171.1"/>
    </source>
</evidence>
<dbReference type="InterPro" id="IPR003690">
    <property type="entry name" value="MTERF"/>
</dbReference>
<dbReference type="GO" id="GO:0003676">
    <property type="term" value="F:nucleic acid binding"/>
    <property type="evidence" value="ECO:0007669"/>
    <property type="project" value="InterPro"/>
</dbReference>
<dbReference type="Proteomes" id="UP000734854">
    <property type="component" value="Unassembled WGS sequence"/>
</dbReference>
<proteinExistence type="inferred from homology"/>
<dbReference type="GO" id="GO:0006353">
    <property type="term" value="P:DNA-templated transcription termination"/>
    <property type="evidence" value="ECO:0007669"/>
    <property type="project" value="UniProtKB-KW"/>
</dbReference>
<dbReference type="SMART" id="SM00733">
    <property type="entry name" value="Mterf"/>
    <property type="match status" value="12"/>
</dbReference>
<keyword evidence="2" id="KW-0804">Transcription</keyword>
<evidence type="ECO:0000313" key="5">
    <source>
        <dbReference type="Proteomes" id="UP000734854"/>
    </source>
</evidence>
<keyword evidence="2" id="KW-0805">Transcription regulation</keyword>
<dbReference type="AlphaFoldDB" id="A0A8J5KI12"/>
<gene>
    <name evidence="4" type="ORF">ZIOFF_060966</name>
</gene>
<dbReference type="PANTHER" id="PTHR13068:SF242">
    <property type="entry name" value="OS04G0637500 PROTEIN"/>
    <property type="match status" value="1"/>
</dbReference>
<name>A0A8J5KI12_ZINOF</name>
<evidence type="ECO:0000256" key="1">
    <source>
        <dbReference type="ARBA" id="ARBA00007692"/>
    </source>
</evidence>
<dbReference type="InterPro" id="IPR038538">
    <property type="entry name" value="MTERF_sf"/>
</dbReference>
<accession>A0A8J5KI12</accession>
<keyword evidence="3" id="KW-0809">Transit peptide</keyword>
<comment type="similarity">
    <text evidence="1">Belongs to the mTERF family.</text>
</comment>
<keyword evidence="5" id="KW-1185">Reference proteome</keyword>
<evidence type="ECO:0000256" key="2">
    <source>
        <dbReference type="ARBA" id="ARBA00022472"/>
    </source>
</evidence>
<dbReference type="Gene3D" id="1.25.70.10">
    <property type="entry name" value="Transcription termination factor 3, mitochondrial"/>
    <property type="match status" value="2"/>
</dbReference>
<comment type="caution">
    <text evidence="4">The sequence shown here is derived from an EMBL/GenBank/DDBJ whole genome shotgun (WGS) entry which is preliminary data.</text>
</comment>
<reference evidence="4 5" key="1">
    <citation type="submission" date="2020-08" db="EMBL/GenBank/DDBJ databases">
        <title>Plant Genome Project.</title>
        <authorList>
            <person name="Zhang R.-G."/>
        </authorList>
    </citation>
    <scope>NUCLEOTIDE SEQUENCE [LARGE SCALE GENOMIC DNA]</scope>
    <source>
        <tissue evidence="4">Rhizome</tissue>
    </source>
</reference>
<organism evidence="4 5">
    <name type="scientific">Zingiber officinale</name>
    <name type="common">Ginger</name>
    <name type="synonym">Amomum zingiber</name>
    <dbReference type="NCBI Taxonomy" id="94328"/>
    <lineage>
        <taxon>Eukaryota</taxon>
        <taxon>Viridiplantae</taxon>
        <taxon>Streptophyta</taxon>
        <taxon>Embryophyta</taxon>
        <taxon>Tracheophyta</taxon>
        <taxon>Spermatophyta</taxon>
        <taxon>Magnoliopsida</taxon>
        <taxon>Liliopsida</taxon>
        <taxon>Zingiberales</taxon>
        <taxon>Zingiberaceae</taxon>
        <taxon>Zingiber</taxon>
    </lineage>
</organism>
<dbReference type="Pfam" id="PF02536">
    <property type="entry name" value="mTERF"/>
    <property type="match status" value="4"/>
</dbReference>
<sequence>MFHSLVRRYALPPPTQLLRVFFSTVTSVSSSGATASTDTHFPVDYLVDTCGFSAKDASKVSKKLSRCQSTERADAVLGFFRSRGLDGANIRKLISWRPVLLGCDVETNLAPKFNFLSDMGLSESDVVNVVMRQPFIIWLNVQNTLLPRLKVWESLFGSKEILLKNLRNCGWFFSSNIENVLHPNMKFLRDECGISEKRVSLIIKFHPSFIMLNPDALRALVDRVEGIGITRESRMFLWILDVLHGVSREKFEAHVKLMNNFGWSNSDFNTAVKKQPTFLKLSTESLLGKMEFLVKDVGIAPLEIAYHPKPLVLSLEKRLIPRFRVMEILKSEGLWNTTDKLHGFFSSSGPYFLQKTLDTRPRIHDMFHSLVRRYALPPPTQLLRVFFSTVTSVSSSGATASTDTHFPVDYLVDTCGFSAKDASKVSKKLSRCQSTERADAVLGFLRSRGLDGANIRKLISWRPVLLGCDVETNLAPKFNFLRDMGLSESDVVNVVMRQPFIIWLNVQNTLLPRLKVWESLFGSKEILLKNLRNSGWFFSSNIENVLHPNMKFLRDECGISEKRVSLVIKFHPSFIMLNPDTLRALVDRVEGIGITRESRMFLWILDVLHGVSREKFEAHVKLMNNFGWSNSDFNTAVKKQPSFLKLSTESLLGKMEFLVKDVGIAPLDIAYHPKPLGLSLEKRLIPRFRVMEILKSEGLWNTTDKLHGFFSSSGPYFLQKYVLPYQDKLPKLHEVL</sequence>